<dbReference type="EMBL" id="CAJNOK010010842">
    <property type="protein sequence ID" value="CAF1126165.1"/>
    <property type="molecule type" value="Genomic_DNA"/>
</dbReference>
<proteinExistence type="predicted"/>
<dbReference type="AlphaFoldDB" id="A0A8S2E4Z6"/>
<organism evidence="1 3">
    <name type="scientific">Didymodactylos carnosus</name>
    <dbReference type="NCBI Taxonomy" id="1234261"/>
    <lineage>
        <taxon>Eukaryota</taxon>
        <taxon>Metazoa</taxon>
        <taxon>Spiralia</taxon>
        <taxon>Gnathifera</taxon>
        <taxon>Rotifera</taxon>
        <taxon>Eurotatoria</taxon>
        <taxon>Bdelloidea</taxon>
        <taxon>Philodinida</taxon>
        <taxon>Philodinidae</taxon>
        <taxon>Didymodactylos</taxon>
    </lineage>
</organism>
<sequence length="93" mass="10036">MVAVKILRLGYSYSFLIPTADTDGDTVRCRWAASSVSVPGGTLDECSGICQTFPGSYLNNTACTMSYTATSVGLWAVALMMEDFEFSWSTTPL</sequence>
<evidence type="ECO:0000313" key="2">
    <source>
        <dbReference type="EMBL" id="CAF3904457.1"/>
    </source>
</evidence>
<accession>A0A8S2E4Z6</accession>
<evidence type="ECO:0000313" key="3">
    <source>
        <dbReference type="Proteomes" id="UP000677228"/>
    </source>
</evidence>
<gene>
    <name evidence="1" type="ORF">OVA965_LOCUS20421</name>
    <name evidence="2" type="ORF">TMI583_LOCUS20797</name>
</gene>
<dbReference type="Proteomes" id="UP000677228">
    <property type="component" value="Unassembled WGS sequence"/>
</dbReference>
<comment type="caution">
    <text evidence="1">The sequence shown here is derived from an EMBL/GenBank/DDBJ whole genome shotgun (WGS) entry which is preliminary data.</text>
</comment>
<reference evidence="1" key="1">
    <citation type="submission" date="2021-02" db="EMBL/GenBank/DDBJ databases">
        <authorList>
            <person name="Nowell W R."/>
        </authorList>
    </citation>
    <scope>NUCLEOTIDE SEQUENCE</scope>
</reference>
<evidence type="ECO:0000313" key="1">
    <source>
        <dbReference type="EMBL" id="CAF1126165.1"/>
    </source>
</evidence>
<dbReference type="EMBL" id="CAJOBA010019548">
    <property type="protein sequence ID" value="CAF3904457.1"/>
    <property type="molecule type" value="Genomic_DNA"/>
</dbReference>
<name>A0A8S2E4Z6_9BILA</name>
<protein>
    <submittedName>
        <fullName evidence="1">Uncharacterized protein</fullName>
    </submittedName>
</protein>
<dbReference type="Proteomes" id="UP000682733">
    <property type="component" value="Unassembled WGS sequence"/>
</dbReference>